<evidence type="ECO:0000256" key="1">
    <source>
        <dbReference type="SAM" id="MobiDB-lite"/>
    </source>
</evidence>
<organism evidence="2">
    <name type="scientific">Diabrotica virgifera virgifera</name>
    <name type="common">western corn rootworm</name>
    <dbReference type="NCBI Taxonomy" id="50390"/>
    <lineage>
        <taxon>Eukaryota</taxon>
        <taxon>Metazoa</taxon>
        <taxon>Ecdysozoa</taxon>
        <taxon>Arthropoda</taxon>
        <taxon>Hexapoda</taxon>
        <taxon>Insecta</taxon>
        <taxon>Pterygota</taxon>
        <taxon>Neoptera</taxon>
        <taxon>Endopterygota</taxon>
        <taxon>Coleoptera</taxon>
        <taxon>Polyphaga</taxon>
        <taxon>Cucujiformia</taxon>
        <taxon>Chrysomeloidea</taxon>
        <taxon>Chrysomelidae</taxon>
        <taxon>Galerucinae</taxon>
        <taxon>Diabroticina</taxon>
        <taxon>Diabroticites</taxon>
        <taxon>Diabrotica</taxon>
    </lineage>
</organism>
<dbReference type="PANTHER" id="PTHR28366">
    <property type="entry name" value="CHROMOSOME 1 OPEN READING FRAME 131"/>
    <property type="match status" value="1"/>
</dbReference>
<feature type="region of interest" description="Disordered" evidence="1">
    <location>
        <begin position="110"/>
        <end position="158"/>
    </location>
</feature>
<reference evidence="2" key="1">
    <citation type="submission" date="2025-08" db="UniProtKB">
        <authorList>
            <consortium name="RefSeq"/>
        </authorList>
    </citation>
    <scope>IDENTIFICATION</scope>
    <source>
        <tissue evidence="2">Whole insect</tissue>
    </source>
</reference>
<gene>
    <name evidence="2" type="primary">LOC114335397</name>
</gene>
<dbReference type="AlphaFoldDB" id="A0A6P7G343"/>
<dbReference type="InterPro" id="IPR052852">
    <property type="entry name" value="SSU_Processome_Comp"/>
</dbReference>
<dbReference type="InterPro" id="IPR027973">
    <property type="entry name" value="FSAF1-like"/>
</dbReference>
<dbReference type="FunCoup" id="A0A6P7G343">
    <property type="interactions" value="1"/>
</dbReference>
<accession>A0A6P7G343</accession>
<dbReference type="PANTHER" id="PTHR28366:SF1">
    <property type="entry name" value="CHROMOSOME 1 OPEN READING FRAME 131"/>
    <property type="match status" value="1"/>
</dbReference>
<dbReference type="InParanoid" id="A0A6P7G343"/>
<dbReference type="Pfam" id="PF15375">
    <property type="entry name" value="FSAF1"/>
    <property type="match status" value="1"/>
</dbReference>
<sequence length="158" mass="17956">MNDGLDFIPSKASLLKSKDANFESVVFESYKSAKKAKKSTEDSNAKEIDGKNELNMKEAKHEIIKLGMSGLNSKKKEEAKINLLIQLGAKPPKRKNKNYKELCIERKKDKEKEAKTMQLSQLGKNQHGRSTAKGKSFDRKRKKENNILSIYGKVQKNK</sequence>
<proteinExistence type="predicted"/>
<protein>
    <submittedName>
        <fullName evidence="2">Uncharacterized protein LOC114335397</fullName>
    </submittedName>
</protein>
<evidence type="ECO:0000313" key="2">
    <source>
        <dbReference type="RefSeq" id="XP_028141432.1"/>
    </source>
</evidence>
<feature type="compositionally biased region" description="Basic residues" evidence="1">
    <location>
        <begin position="126"/>
        <end position="143"/>
    </location>
</feature>
<name>A0A6P7G343_DIAVI</name>
<dbReference type="RefSeq" id="XP_028141432.1">
    <property type="nucleotide sequence ID" value="XM_028285631.1"/>
</dbReference>